<dbReference type="Proteomes" id="UP000272051">
    <property type="component" value="Unassembled WGS sequence"/>
</dbReference>
<dbReference type="EMBL" id="QMQX01000046">
    <property type="protein sequence ID" value="RLE52585.1"/>
    <property type="molecule type" value="Genomic_DNA"/>
</dbReference>
<feature type="transmembrane region" description="Helical" evidence="1">
    <location>
        <begin position="98"/>
        <end position="127"/>
    </location>
</feature>
<evidence type="ECO:0000313" key="2">
    <source>
        <dbReference type="EMBL" id="RLE52585.1"/>
    </source>
</evidence>
<evidence type="ECO:0008006" key="4">
    <source>
        <dbReference type="Google" id="ProtNLM"/>
    </source>
</evidence>
<gene>
    <name evidence="2" type="ORF">DRJ33_03390</name>
</gene>
<proteinExistence type="predicted"/>
<feature type="transmembrane region" description="Helical" evidence="1">
    <location>
        <begin position="147"/>
        <end position="172"/>
    </location>
</feature>
<feature type="transmembrane region" description="Helical" evidence="1">
    <location>
        <begin position="25"/>
        <end position="43"/>
    </location>
</feature>
<feature type="transmembrane region" description="Helical" evidence="1">
    <location>
        <begin position="48"/>
        <end position="68"/>
    </location>
</feature>
<protein>
    <recommendedName>
        <fullName evidence="4">ECF transporter S component</fullName>
    </recommendedName>
</protein>
<feature type="transmembrane region" description="Helical" evidence="1">
    <location>
        <begin position="74"/>
        <end position="91"/>
    </location>
</feature>
<dbReference type="AlphaFoldDB" id="A0A497EZD7"/>
<dbReference type="Gene3D" id="1.10.1760.20">
    <property type="match status" value="1"/>
</dbReference>
<keyword evidence="1" id="KW-1133">Transmembrane helix</keyword>
<evidence type="ECO:0000256" key="1">
    <source>
        <dbReference type="SAM" id="Phobius"/>
    </source>
</evidence>
<name>A0A497EZD7_9CREN</name>
<reference evidence="2 3" key="1">
    <citation type="submission" date="2018-06" db="EMBL/GenBank/DDBJ databases">
        <title>Extensive metabolic versatility and redundancy in microbially diverse, dynamic hydrothermal sediments.</title>
        <authorList>
            <person name="Dombrowski N."/>
            <person name="Teske A."/>
            <person name="Baker B.J."/>
        </authorList>
    </citation>
    <scope>NUCLEOTIDE SEQUENCE [LARGE SCALE GENOMIC DNA]</scope>
    <source>
        <strain evidence="2">B34_G17</strain>
    </source>
</reference>
<organism evidence="2 3">
    <name type="scientific">Thermoproteota archaeon</name>
    <dbReference type="NCBI Taxonomy" id="2056631"/>
    <lineage>
        <taxon>Archaea</taxon>
        <taxon>Thermoproteota</taxon>
    </lineage>
</organism>
<evidence type="ECO:0000313" key="3">
    <source>
        <dbReference type="Proteomes" id="UP000272051"/>
    </source>
</evidence>
<sequence>MLVALAALLALSVVFELLPKVRAPWGMSIDFVAVPILIAFFVFGFKEALALSAGLWVLLCIMGFGSFIGGTMKVMATLPMFAIPAILAHLMKRREVIFSLWFTAIAFPLALLVRCAVTVVLNYYWAIPLFFGEPIEVLIEKFFFGSIWGFIWFVSAMNITQGVVDYLIGLAVSSRIVKLKILE</sequence>
<accession>A0A497EZD7</accession>
<keyword evidence="1" id="KW-0472">Membrane</keyword>
<keyword evidence="1" id="KW-0812">Transmembrane</keyword>
<comment type="caution">
    <text evidence="2">The sequence shown here is derived from an EMBL/GenBank/DDBJ whole genome shotgun (WGS) entry which is preliminary data.</text>
</comment>